<evidence type="ECO:0000313" key="3">
    <source>
        <dbReference type="Proteomes" id="UP000003844"/>
    </source>
</evidence>
<dbReference type="Gene3D" id="2.40.128.110">
    <property type="entry name" value="Lipid/polyisoprenoid-binding, YceI-like"/>
    <property type="match status" value="1"/>
</dbReference>
<dbReference type="InterPro" id="IPR036761">
    <property type="entry name" value="TTHA0802/YceI-like_sf"/>
</dbReference>
<evidence type="ECO:0000259" key="1">
    <source>
        <dbReference type="SMART" id="SM00867"/>
    </source>
</evidence>
<organism evidence="2 3">
    <name type="scientific">Gillisia limnaea (strain DSM 15749 / LMG 21470 / R-8282)</name>
    <dbReference type="NCBI Taxonomy" id="865937"/>
    <lineage>
        <taxon>Bacteria</taxon>
        <taxon>Pseudomonadati</taxon>
        <taxon>Bacteroidota</taxon>
        <taxon>Flavobacteriia</taxon>
        <taxon>Flavobacteriales</taxon>
        <taxon>Flavobacteriaceae</taxon>
        <taxon>Gillisia</taxon>
    </lineage>
</organism>
<dbReference type="PANTHER" id="PTHR34406:SF1">
    <property type="entry name" value="PROTEIN YCEI"/>
    <property type="match status" value="1"/>
</dbReference>
<name>H2BY26_GILLR</name>
<dbReference type="Proteomes" id="UP000003844">
    <property type="component" value="Unassembled WGS sequence"/>
</dbReference>
<dbReference type="SMART" id="SM00867">
    <property type="entry name" value="YceI"/>
    <property type="match status" value="1"/>
</dbReference>
<sequence>MANTKWVIDPTHSEVTFKVKHLMISTATGNFKVFQGSVETETEEFTKVKNLKFKADVKSVNTNNEDRDTHLKSEDFFNVEKFSEIEFTSEKFDVAAGTIEGKLTIKDTTNLLVLMLDFGGVVVDPYGQTKAGLTANGKISRKEFGLVWSAVTEAGSVVVGDQIKLGAEVQFIKQA</sequence>
<dbReference type="HOGENOM" id="CLU_2093361_0_0_10"/>
<dbReference type="STRING" id="865937.Gilli_2614"/>
<dbReference type="Pfam" id="PF04264">
    <property type="entry name" value="YceI"/>
    <property type="match status" value="1"/>
</dbReference>
<dbReference type="eggNOG" id="COG2353">
    <property type="taxonomic scope" value="Bacteria"/>
</dbReference>
<dbReference type="EMBL" id="JH594606">
    <property type="protein sequence ID" value="EHQ03232.1"/>
    <property type="molecule type" value="Genomic_DNA"/>
</dbReference>
<dbReference type="PANTHER" id="PTHR34406">
    <property type="entry name" value="PROTEIN YCEI"/>
    <property type="match status" value="1"/>
</dbReference>
<dbReference type="InterPro" id="IPR007372">
    <property type="entry name" value="Lipid/polyisoprenoid-bd_YceI"/>
</dbReference>
<dbReference type="AlphaFoldDB" id="H2BY26"/>
<keyword evidence="3" id="KW-1185">Reference proteome</keyword>
<accession>H2BY26</accession>
<proteinExistence type="predicted"/>
<protein>
    <submittedName>
        <fullName evidence="2">YceI family protein</fullName>
    </submittedName>
</protein>
<reference evidence="3" key="1">
    <citation type="journal article" date="2012" name="Stand. Genomic Sci.">
        <title>Genome sequence of the Antarctic rhodopsins-containing flavobacterium Gillisia limnaea type strain (R-8282(T)).</title>
        <authorList>
            <person name="Riedel T."/>
            <person name="Held B."/>
            <person name="Nolan M."/>
            <person name="Lucas S."/>
            <person name="Lapidus A."/>
            <person name="Tice H."/>
            <person name="Del Rio T.G."/>
            <person name="Cheng J.F."/>
            <person name="Han C."/>
            <person name="Tapia R."/>
            <person name="Goodwin L.A."/>
            <person name="Pitluck S."/>
            <person name="Liolios K."/>
            <person name="Mavromatis K."/>
            <person name="Pagani I."/>
            <person name="Ivanova N."/>
            <person name="Mikhailova N."/>
            <person name="Pati A."/>
            <person name="Chen A."/>
            <person name="Palaniappan K."/>
            <person name="Land M."/>
            <person name="Rohde M."/>
            <person name="Tindall B.J."/>
            <person name="Detter J.C."/>
            <person name="Goker M."/>
            <person name="Bristow J."/>
            <person name="Eisen J.A."/>
            <person name="Markowitz V."/>
            <person name="Hugenholtz P."/>
            <person name="Kyrpides N.C."/>
            <person name="Klenk H.P."/>
            <person name="Woyke T."/>
        </authorList>
    </citation>
    <scope>NUCLEOTIDE SEQUENCE [LARGE SCALE GENOMIC DNA]</scope>
    <source>
        <strain evidence="3">DSM 15749 / LMG 21470 / R-8282</strain>
    </source>
</reference>
<evidence type="ECO:0000313" key="2">
    <source>
        <dbReference type="EMBL" id="EHQ03232.1"/>
    </source>
</evidence>
<gene>
    <name evidence="2" type="ORF">Gilli_2614</name>
</gene>
<feature type="domain" description="Lipid/polyisoprenoid-binding YceI-like" evidence="1">
    <location>
        <begin position="5"/>
        <end position="172"/>
    </location>
</feature>
<dbReference type="SUPFAM" id="SSF101874">
    <property type="entry name" value="YceI-like"/>
    <property type="match status" value="1"/>
</dbReference>